<feature type="binding site" evidence="18">
    <location>
        <position position="267"/>
    </location>
    <ligand>
        <name>Zn(2+)</name>
        <dbReference type="ChEBI" id="CHEBI:29105"/>
    </ligand>
</feature>
<evidence type="ECO:0000256" key="17">
    <source>
        <dbReference type="ARBA" id="ARBA00061355"/>
    </source>
</evidence>
<dbReference type="Gene3D" id="3.30.1700.10">
    <property type="entry name" value="lpxc deacetylase, domain 2"/>
    <property type="match status" value="1"/>
</dbReference>
<dbReference type="GO" id="GO:0009245">
    <property type="term" value="P:lipid A biosynthetic process"/>
    <property type="evidence" value="ECO:0007669"/>
    <property type="project" value="UniProtKB-UniRule"/>
</dbReference>
<feature type="binding site" evidence="18">
    <location>
        <position position="263"/>
    </location>
    <ligand>
        <name>Zn(2+)</name>
        <dbReference type="ChEBI" id="CHEBI:29105"/>
    </ligand>
</feature>
<evidence type="ECO:0000256" key="10">
    <source>
        <dbReference type="ARBA" id="ARBA00022833"/>
    </source>
</evidence>
<dbReference type="InterPro" id="IPR011334">
    <property type="entry name" value="UDP-acyl_GlcNac_deAcase_C"/>
</dbReference>
<dbReference type="HAMAP" id="MF_00388">
    <property type="entry name" value="LpxC"/>
    <property type="match status" value="1"/>
</dbReference>
<evidence type="ECO:0000256" key="1">
    <source>
        <dbReference type="ARBA" id="ARBA00001947"/>
    </source>
</evidence>
<comment type="cofactor">
    <cofactor evidence="1 18">
        <name>Zn(2+)</name>
        <dbReference type="ChEBI" id="CHEBI:29105"/>
    </cofactor>
</comment>
<sequence>MTEKQQTLAAAVAYTGKGLHTGATVNLTIQPAAEGHGIRFCRTDLEGRPVIDAVADNVSQTSRSTLLKKGEAVVSTVEHLMAALWGCGVDNALVEVDGGEVPIADGSALPWVELIRRAGVVEQNAPRKYYEISEKTVLTLDNGREIVAYPDDAFSVVVNVDFDSKVVGKQYAVFSAAEGGDDFAAAVAPSRTFVFLHEIEPLIRNNMIKGGDLDNAIVIVEQPVDAVKATEIGKLFGREGVAADRRGYLNNLDLHFDNEIARHKLLDLLGDLALVGTRIKGRIFATRPGHQANTEFARLLRKHIKRDADKPTFRYDPNAEPVYDINRIKATLPHRPPFLLVDKIIHITDDEVVGIKNVTMNEPFFVGHFPDEPVMPGVLQVEAMAQCGGILALSTVPDPENYSTYFMTIDGVKYRHKVVPGDTLQFELRLSEPIRRGIVKMDARAYIGDTLATEAKLMALITKNK</sequence>
<comment type="catalytic activity">
    <reaction evidence="14 18">
        <text>a UDP-3-O-[(3R)-3-hydroxyacyl]-N-acetyl-alpha-D-glucosamine + H2O = a UDP-3-O-[(3R)-3-hydroxyacyl]-alpha-D-glucosamine + acetate</text>
        <dbReference type="Rhea" id="RHEA:67816"/>
        <dbReference type="ChEBI" id="CHEBI:15377"/>
        <dbReference type="ChEBI" id="CHEBI:30089"/>
        <dbReference type="ChEBI" id="CHEBI:137740"/>
        <dbReference type="ChEBI" id="CHEBI:173225"/>
        <dbReference type="EC" id="3.5.1.108"/>
    </reaction>
</comment>
<comment type="similarity">
    <text evidence="18">Belongs to the LpxC family.</text>
</comment>
<dbReference type="InterPro" id="IPR004463">
    <property type="entry name" value="UDP-acyl_GlcNac_deAcase"/>
</dbReference>
<keyword evidence="13" id="KW-0511">Multifunctional enzyme</keyword>
<evidence type="ECO:0000313" key="21">
    <source>
        <dbReference type="Proteomes" id="UP000255233"/>
    </source>
</evidence>
<evidence type="ECO:0000256" key="11">
    <source>
        <dbReference type="ARBA" id="ARBA00023098"/>
    </source>
</evidence>
<dbReference type="GO" id="GO:0019171">
    <property type="term" value="F:(3R)-hydroxyacyl-[acyl-carrier-protein] dehydratase activity"/>
    <property type="evidence" value="ECO:0007669"/>
    <property type="project" value="UniProtKB-EC"/>
</dbReference>
<dbReference type="RefSeq" id="WP_027291127.1">
    <property type="nucleotide sequence ID" value="NZ_UGVL01000001.1"/>
</dbReference>
<dbReference type="SUPFAM" id="SSF54211">
    <property type="entry name" value="Ribosomal protein S5 domain 2-like"/>
    <property type="match status" value="2"/>
</dbReference>
<keyword evidence="7 18" id="KW-0441">Lipid A biosynthesis</keyword>
<comment type="similarity">
    <text evidence="17">In the C-terminal section; belongs to the thioester dehydratase family.</text>
</comment>
<comment type="function">
    <text evidence="2 18">Catalyzes the hydrolysis of UDP-3-O-myristoyl-N-acetylglucosamine to form UDP-3-O-myristoylglucosamine and acetate, the committed step in lipid A biosynthesis.</text>
</comment>
<dbReference type="InterPro" id="IPR015870">
    <property type="entry name" value="UDP-acyl_N-AcGlcN_deAcase_N"/>
</dbReference>
<dbReference type="FunFam" id="3.10.129.10:FF:000001">
    <property type="entry name" value="3-hydroxyacyl-[acyl-carrier-protein] dehydratase FabZ"/>
    <property type="match status" value="1"/>
</dbReference>
<dbReference type="Gene3D" id="3.10.129.10">
    <property type="entry name" value="Hotdog Thioesterase"/>
    <property type="match status" value="1"/>
</dbReference>
<evidence type="ECO:0000256" key="2">
    <source>
        <dbReference type="ARBA" id="ARBA00002923"/>
    </source>
</evidence>
<keyword evidence="11 18" id="KW-0443">Lipid metabolism</keyword>
<dbReference type="InterPro" id="IPR013114">
    <property type="entry name" value="FabA_FabZ"/>
</dbReference>
<reference evidence="20 21" key="1">
    <citation type="submission" date="2018-06" db="EMBL/GenBank/DDBJ databases">
        <authorList>
            <consortium name="Pathogen Informatics"/>
            <person name="Doyle S."/>
        </authorList>
    </citation>
    <scope>NUCLEOTIDE SEQUENCE [LARGE SCALE GENOMIC DNA]</scope>
    <source>
        <strain evidence="20 21">NCTC11190</strain>
    </source>
</reference>
<feature type="active site" description="Proton donor" evidence="18">
    <location>
        <position position="290"/>
    </location>
</feature>
<comment type="catalytic activity">
    <reaction evidence="19">
        <text>a (3R)-hydroxyacyl-[ACP] = a (2E)-enoyl-[ACP] + H2O</text>
        <dbReference type="Rhea" id="RHEA:13097"/>
        <dbReference type="Rhea" id="RHEA-COMP:9925"/>
        <dbReference type="Rhea" id="RHEA-COMP:9945"/>
        <dbReference type="ChEBI" id="CHEBI:15377"/>
        <dbReference type="ChEBI" id="CHEBI:78784"/>
        <dbReference type="ChEBI" id="CHEBI:78827"/>
        <dbReference type="EC" id="4.2.1.59"/>
    </reaction>
</comment>
<keyword evidence="12 19" id="KW-0456">Lyase</keyword>
<dbReference type="GO" id="GO:0006633">
    <property type="term" value="P:fatty acid biosynthetic process"/>
    <property type="evidence" value="ECO:0007669"/>
    <property type="project" value="UniProtKB-UniRule"/>
</dbReference>
<keyword evidence="9 18" id="KW-0378">Hydrolase</keyword>
<proteinExistence type="inferred from homology"/>
<comment type="function">
    <text evidence="15 19">Involved in unsaturated fatty acids biosynthesis. Catalyzes the dehydration of short chain beta-hydroxyacyl-ACPs and long chain saturated and unsaturated beta-hydroxyacyl-ACPs.</text>
</comment>
<dbReference type="EMBL" id="UGVL01000001">
    <property type="protein sequence ID" value="SUE35125.1"/>
    <property type="molecule type" value="Genomic_DNA"/>
</dbReference>
<evidence type="ECO:0000256" key="19">
    <source>
        <dbReference type="HAMAP-Rule" id="MF_00406"/>
    </source>
</evidence>
<organism evidence="20 21">
    <name type="scientific">Rikenella microfusus</name>
    <dbReference type="NCBI Taxonomy" id="28139"/>
    <lineage>
        <taxon>Bacteria</taxon>
        <taxon>Pseudomonadati</taxon>
        <taxon>Bacteroidota</taxon>
        <taxon>Bacteroidia</taxon>
        <taxon>Bacteroidales</taxon>
        <taxon>Rikenellaceae</taxon>
        <taxon>Rikenella</taxon>
    </lineage>
</organism>
<evidence type="ECO:0000256" key="8">
    <source>
        <dbReference type="ARBA" id="ARBA00022723"/>
    </source>
</evidence>
<dbReference type="Gene3D" id="3.30.230.20">
    <property type="entry name" value="lpxc deacetylase, domain 1"/>
    <property type="match status" value="1"/>
</dbReference>
<dbReference type="GO" id="GO:0103117">
    <property type="term" value="F:UDP-3-O-acyl-N-acetylglucosamine deacetylase activity"/>
    <property type="evidence" value="ECO:0007669"/>
    <property type="project" value="UniProtKB-UniRule"/>
</dbReference>
<evidence type="ECO:0000256" key="15">
    <source>
        <dbReference type="ARBA" id="ARBA00025049"/>
    </source>
</evidence>
<evidence type="ECO:0000256" key="3">
    <source>
        <dbReference type="ARBA" id="ARBA00004496"/>
    </source>
</evidence>
<dbReference type="NCBIfam" id="NF009667">
    <property type="entry name" value="PRK13188.1"/>
    <property type="match status" value="1"/>
</dbReference>
<dbReference type="SUPFAM" id="SSF54637">
    <property type="entry name" value="Thioesterase/thiol ester dehydrase-isomerase"/>
    <property type="match status" value="1"/>
</dbReference>
<evidence type="ECO:0000256" key="16">
    <source>
        <dbReference type="ARBA" id="ARBA00061221"/>
    </source>
</evidence>
<evidence type="ECO:0000256" key="12">
    <source>
        <dbReference type="ARBA" id="ARBA00023239"/>
    </source>
</evidence>
<dbReference type="STRING" id="880526.GCA_000427365_01449"/>
<dbReference type="NCBIfam" id="NF000582">
    <property type="entry name" value="PRK00006.1"/>
    <property type="match status" value="1"/>
</dbReference>
<evidence type="ECO:0000313" key="20">
    <source>
        <dbReference type="EMBL" id="SUE35125.1"/>
    </source>
</evidence>
<keyword evidence="10 18" id="KW-0862">Zinc</keyword>
<evidence type="ECO:0000256" key="9">
    <source>
        <dbReference type="ARBA" id="ARBA00022801"/>
    </source>
</evidence>
<dbReference type="Pfam" id="PF07977">
    <property type="entry name" value="FabA"/>
    <property type="match status" value="1"/>
</dbReference>
<dbReference type="GO" id="GO:0005737">
    <property type="term" value="C:cytoplasm"/>
    <property type="evidence" value="ECO:0007669"/>
    <property type="project" value="UniProtKB-SubCell"/>
</dbReference>
<dbReference type="GO" id="GO:0016020">
    <property type="term" value="C:membrane"/>
    <property type="evidence" value="ECO:0007669"/>
    <property type="project" value="GOC"/>
</dbReference>
<dbReference type="HAMAP" id="MF_00406">
    <property type="entry name" value="FabZ"/>
    <property type="match status" value="1"/>
</dbReference>
<gene>
    <name evidence="18 20" type="primary">lpxC</name>
    <name evidence="19" type="synonym">fabZ</name>
    <name evidence="20" type="ORF">NCTC11190_02371</name>
</gene>
<comment type="pathway">
    <text evidence="4 18">Glycolipid biosynthesis; lipid IV(A) biosynthesis; lipid IV(A) from (3R)-3-hydroxytetradecanoyl-[acyl-carrier-protein] and UDP-N-acetyl-alpha-D-glucosamine: step 2/6.</text>
</comment>
<keyword evidence="8 18" id="KW-0479">Metal-binding</keyword>
<comment type="subcellular location">
    <subcellularLocation>
        <location evidence="3 19">Cytoplasm</location>
    </subcellularLocation>
</comment>
<feature type="active site" evidence="19">
    <location>
        <position position="368"/>
    </location>
</feature>
<dbReference type="GO" id="GO:0046872">
    <property type="term" value="F:metal ion binding"/>
    <property type="evidence" value="ECO:0007669"/>
    <property type="project" value="UniProtKB-KW"/>
</dbReference>
<dbReference type="EC" id="3.5.1.108" evidence="18"/>
<comment type="similarity">
    <text evidence="16">In the N-terminal section; belongs to the LpxC family.</text>
</comment>
<comment type="similarity">
    <text evidence="19">Belongs to the thioester dehydratase family. FabZ subfamily.</text>
</comment>
<protein>
    <recommendedName>
        <fullName evidence="18 19">Multifunctional fusion protein</fullName>
    </recommendedName>
    <domain>
        <recommendedName>
            <fullName evidence="19">3-hydroxyacyl-[acyl-carrier-protein] dehydratase FabZ</fullName>
            <ecNumber evidence="19">4.2.1.59</ecNumber>
        </recommendedName>
        <alternativeName>
            <fullName evidence="19">(3R)-hydroxymyristoyl-[acyl-carrier-protein] dehydratase</fullName>
        </alternativeName>
        <alternativeName>
            <fullName evidence="19">Beta-hydroxyacyl-ACP dehydratase</fullName>
            <shortName evidence="19">(3R)-hydroxymyristoyl-ACP dehydrase</shortName>
        </alternativeName>
    </domain>
    <domain>
        <recommendedName>
            <fullName evidence="18">UDP-3-O-acyl-N-acetylglucosamine deacetylase</fullName>
            <shortName evidence="18">UDP-3-O-acyl-GlcNAc deacetylase</shortName>
            <ecNumber evidence="18">3.5.1.108</ecNumber>
        </recommendedName>
        <alternativeName>
            <fullName evidence="18">UDP-3-O-[R-3-hydroxymyristoyl]-N-acetylglucosamine deacetylase</fullName>
        </alternativeName>
    </domain>
</protein>
<dbReference type="CDD" id="cd01288">
    <property type="entry name" value="FabZ"/>
    <property type="match status" value="1"/>
</dbReference>
<feature type="binding site" evidence="18">
    <location>
        <position position="79"/>
    </location>
    <ligand>
        <name>Zn(2+)</name>
        <dbReference type="ChEBI" id="CHEBI:29105"/>
    </ligand>
</feature>
<dbReference type="InterPro" id="IPR010084">
    <property type="entry name" value="FabZ"/>
</dbReference>
<dbReference type="NCBIfam" id="TIGR01750">
    <property type="entry name" value="fabZ"/>
    <property type="match status" value="1"/>
</dbReference>
<dbReference type="AlphaFoldDB" id="A0A379MU88"/>
<keyword evidence="21" id="KW-1185">Reference proteome</keyword>
<evidence type="ECO:0000256" key="6">
    <source>
        <dbReference type="ARBA" id="ARBA00022516"/>
    </source>
</evidence>
<evidence type="ECO:0000256" key="18">
    <source>
        <dbReference type="HAMAP-Rule" id="MF_00388"/>
    </source>
</evidence>
<evidence type="ECO:0000256" key="7">
    <source>
        <dbReference type="ARBA" id="ARBA00022556"/>
    </source>
</evidence>
<evidence type="ECO:0000256" key="4">
    <source>
        <dbReference type="ARBA" id="ARBA00005002"/>
    </source>
</evidence>
<name>A0A379MU88_9BACT</name>
<dbReference type="Proteomes" id="UP000255233">
    <property type="component" value="Unassembled WGS sequence"/>
</dbReference>
<dbReference type="PANTHER" id="PTHR33694:SF1">
    <property type="entry name" value="UDP-3-O-ACYL-N-ACETYLGLUCOSAMINE DEACETYLASE 1, MITOCHONDRIAL-RELATED"/>
    <property type="match status" value="1"/>
</dbReference>
<dbReference type="UniPathway" id="UPA00359">
    <property type="reaction ID" value="UER00478"/>
</dbReference>
<dbReference type="EC" id="4.2.1.59" evidence="19"/>
<dbReference type="OrthoDB" id="9772788at2"/>
<evidence type="ECO:0000256" key="5">
    <source>
        <dbReference type="ARBA" id="ARBA00022490"/>
    </source>
</evidence>
<evidence type="ECO:0000256" key="14">
    <source>
        <dbReference type="ARBA" id="ARBA00024535"/>
    </source>
</evidence>
<dbReference type="InterPro" id="IPR020568">
    <property type="entry name" value="Ribosomal_Su5_D2-typ_SF"/>
</dbReference>
<accession>A0A379MU88</accession>
<keyword evidence="5 19" id="KW-0963">Cytoplasm</keyword>
<evidence type="ECO:0000256" key="13">
    <source>
        <dbReference type="ARBA" id="ARBA00023268"/>
    </source>
</evidence>
<dbReference type="InterPro" id="IPR029069">
    <property type="entry name" value="HotDog_dom_sf"/>
</dbReference>
<keyword evidence="6 18" id="KW-0444">Lipid biosynthesis</keyword>
<dbReference type="PANTHER" id="PTHR33694">
    <property type="entry name" value="UDP-3-O-ACYL-N-ACETYLGLUCOSAMINE DEACETYLASE 1, MITOCHONDRIAL-RELATED"/>
    <property type="match status" value="1"/>
</dbReference>
<dbReference type="Pfam" id="PF03331">
    <property type="entry name" value="LpxC"/>
    <property type="match status" value="2"/>
</dbReference>